<feature type="transmembrane region" description="Helical" evidence="1">
    <location>
        <begin position="52"/>
        <end position="73"/>
    </location>
</feature>
<keyword evidence="1" id="KW-0472">Membrane</keyword>
<comment type="caution">
    <text evidence="2">The sequence shown here is derived from an EMBL/GenBank/DDBJ whole genome shotgun (WGS) entry which is preliminary data.</text>
</comment>
<evidence type="ECO:0008006" key="4">
    <source>
        <dbReference type="Google" id="ProtNLM"/>
    </source>
</evidence>
<reference evidence="2 3" key="1">
    <citation type="journal article" date="2022" name="Nat. Plants">
        <title>Genomes of leafy and leafless Platanthera orchids illuminate the evolution of mycoheterotrophy.</title>
        <authorList>
            <person name="Li M.H."/>
            <person name="Liu K.W."/>
            <person name="Li Z."/>
            <person name="Lu H.C."/>
            <person name="Ye Q.L."/>
            <person name="Zhang D."/>
            <person name="Wang J.Y."/>
            <person name="Li Y.F."/>
            <person name="Zhong Z.M."/>
            <person name="Liu X."/>
            <person name="Yu X."/>
            <person name="Liu D.K."/>
            <person name="Tu X.D."/>
            <person name="Liu B."/>
            <person name="Hao Y."/>
            <person name="Liao X.Y."/>
            <person name="Jiang Y.T."/>
            <person name="Sun W.H."/>
            <person name="Chen J."/>
            <person name="Chen Y.Q."/>
            <person name="Ai Y."/>
            <person name="Zhai J.W."/>
            <person name="Wu S.S."/>
            <person name="Zhou Z."/>
            <person name="Hsiao Y.Y."/>
            <person name="Wu W.L."/>
            <person name="Chen Y.Y."/>
            <person name="Lin Y.F."/>
            <person name="Hsu J.L."/>
            <person name="Li C.Y."/>
            <person name="Wang Z.W."/>
            <person name="Zhao X."/>
            <person name="Zhong W.Y."/>
            <person name="Ma X.K."/>
            <person name="Ma L."/>
            <person name="Huang J."/>
            <person name="Chen G.Z."/>
            <person name="Huang M.Z."/>
            <person name="Huang L."/>
            <person name="Peng D.H."/>
            <person name="Luo Y.B."/>
            <person name="Zou S.Q."/>
            <person name="Chen S.P."/>
            <person name="Lan S."/>
            <person name="Tsai W.C."/>
            <person name="Van de Peer Y."/>
            <person name="Liu Z.J."/>
        </authorList>
    </citation>
    <scope>NUCLEOTIDE SEQUENCE [LARGE SCALE GENOMIC DNA]</scope>
    <source>
        <strain evidence="2">Lor288</strain>
    </source>
</reference>
<dbReference type="EMBL" id="JBBWWR010000015">
    <property type="protein sequence ID" value="KAK8950328.1"/>
    <property type="molecule type" value="Genomic_DNA"/>
</dbReference>
<name>A0ABR2LTR3_9ASPA</name>
<accession>A0ABR2LTR3</accession>
<evidence type="ECO:0000313" key="3">
    <source>
        <dbReference type="Proteomes" id="UP001412067"/>
    </source>
</evidence>
<evidence type="ECO:0000256" key="1">
    <source>
        <dbReference type="SAM" id="Phobius"/>
    </source>
</evidence>
<keyword evidence="1" id="KW-1133">Transmembrane helix</keyword>
<gene>
    <name evidence="2" type="ORF">KSP40_PGU000032</name>
</gene>
<evidence type="ECO:0000313" key="2">
    <source>
        <dbReference type="EMBL" id="KAK8950328.1"/>
    </source>
</evidence>
<organism evidence="2 3">
    <name type="scientific">Platanthera guangdongensis</name>
    <dbReference type="NCBI Taxonomy" id="2320717"/>
    <lineage>
        <taxon>Eukaryota</taxon>
        <taxon>Viridiplantae</taxon>
        <taxon>Streptophyta</taxon>
        <taxon>Embryophyta</taxon>
        <taxon>Tracheophyta</taxon>
        <taxon>Spermatophyta</taxon>
        <taxon>Magnoliopsida</taxon>
        <taxon>Liliopsida</taxon>
        <taxon>Asparagales</taxon>
        <taxon>Orchidaceae</taxon>
        <taxon>Orchidoideae</taxon>
        <taxon>Orchideae</taxon>
        <taxon>Orchidinae</taxon>
        <taxon>Platanthera</taxon>
    </lineage>
</organism>
<keyword evidence="1" id="KW-0812">Transmembrane</keyword>
<feature type="transmembrane region" description="Helical" evidence="1">
    <location>
        <begin position="93"/>
        <end position="114"/>
    </location>
</feature>
<protein>
    <recommendedName>
        <fullName evidence="4">Response regulatory domain-containing protein</fullName>
    </recommendedName>
</protein>
<sequence>MAAAAPVADPHFHVLVVDDCPTNRKFAERLLKNSSYRGITLNCSIKCPTKNYFLVFCFVIHGHCFWTRAVTAADSVSRDLEFLWLFDRQGSSTALTSPVIFSLYALFGTAAAFVNGWVKLSFIKDHLTDIIHLNIKVDEIS</sequence>
<dbReference type="Proteomes" id="UP001412067">
    <property type="component" value="Unassembled WGS sequence"/>
</dbReference>
<proteinExistence type="predicted"/>
<keyword evidence="3" id="KW-1185">Reference proteome</keyword>